<dbReference type="InterPro" id="IPR033452">
    <property type="entry name" value="GH30_C"/>
</dbReference>
<comment type="catalytic activity">
    <reaction evidence="1">
        <text>a beta-D-glucosyl-(1&lt;-&gt;1')-N-acylsphing-4-enine + H2O = an N-acylsphing-4-enine + D-glucose</text>
        <dbReference type="Rhea" id="RHEA:13269"/>
        <dbReference type="ChEBI" id="CHEBI:4167"/>
        <dbReference type="ChEBI" id="CHEBI:15377"/>
        <dbReference type="ChEBI" id="CHEBI:22801"/>
        <dbReference type="ChEBI" id="CHEBI:52639"/>
        <dbReference type="EC" id="3.2.1.45"/>
    </reaction>
    <physiologicalReaction direction="left-to-right" evidence="1">
        <dbReference type="Rhea" id="RHEA:13270"/>
    </physiologicalReaction>
</comment>
<evidence type="ECO:0000259" key="7">
    <source>
        <dbReference type="Pfam" id="PF02055"/>
    </source>
</evidence>
<gene>
    <name evidence="9" type="ORF">TPAB3V08_LOCUS14408</name>
</gene>
<dbReference type="Pfam" id="PF02055">
    <property type="entry name" value="Glyco_hydro_30"/>
    <property type="match status" value="1"/>
</dbReference>
<keyword evidence="5 6" id="KW-0378">Hydrolase</keyword>
<dbReference type="PANTHER" id="PTHR11069:SF23">
    <property type="entry name" value="LYSOSOMAL ACID GLUCOSYLCERAMIDASE"/>
    <property type="match status" value="1"/>
</dbReference>
<evidence type="ECO:0000256" key="4">
    <source>
        <dbReference type="ARBA" id="ARBA00022729"/>
    </source>
</evidence>
<keyword evidence="10" id="KW-1185">Reference proteome</keyword>
<evidence type="ECO:0000256" key="5">
    <source>
        <dbReference type="ARBA" id="ARBA00022801"/>
    </source>
</evidence>
<feature type="domain" description="Glycosyl hydrolase family 30 beta sandwich" evidence="8">
    <location>
        <begin position="77"/>
        <end position="110"/>
    </location>
</feature>
<accession>A0ABN7PI75</accession>
<reference evidence="9" key="1">
    <citation type="submission" date="2021-03" db="EMBL/GenBank/DDBJ databases">
        <authorList>
            <person name="Tran Van P."/>
        </authorList>
    </citation>
    <scope>NUCLEOTIDE SEQUENCE</scope>
</reference>
<organism evidence="9 10">
    <name type="scientific">Timema podura</name>
    <name type="common">Walking stick</name>
    <dbReference type="NCBI Taxonomy" id="61482"/>
    <lineage>
        <taxon>Eukaryota</taxon>
        <taxon>Metazoa</taxon>
        <taxon>Ecdysozoa</taxon>
        <taxon>Arthropoda</taxon>
        <taxon>Hexapoda</taxon>
        <taxon>Insecta</taxon>
        <taxon>Pterygota</taxon>
        <taxon>Neoptera</taxon>
        <taxon>Polyneoptera</taxon>
        <taxon>Phasmatodea</taxon>
        <taxon>Timematodea</taxon>
        <taxon>Timematoidea</taxon>
        <taxon>Timematidae</taxon>
        <taxon>Timema</taxon>
    </lineage>
</organism>
<feature type="non-terminal residue" evidence="9">
    <location>
        <position position="110"/>
    </location>
</feature>
<dbReference type="InterPro" id="IPR017853">
    <property type="entry name" value="GH"/>
</dbReference>
<dbReference type="SUPFAM" id="SSF51445">
    <property type="entry name" value="(Trans)glycosidases"/>
    <property type="match status" value="1"/>
</dbReference>
<dbReference type="Gene3D" id="3.20.20.80">
    <property type="entry name" value="Glycosidases"/>
    <property type="match status" value="1"/>
</dbReference>
<protein>
    <recommendedName>
        <fullName evidence="3 6">Glucosylceramidase</fullName>
        <ecNumber evidence="3 6">3.2.1.45</ecNumber>
    </recommendedName>
</protein>
<comment type="similarity">
    <text evidence="2 6">Belongs to the glycosyl hydrolase 30 family.</text>
</comment>
<dbReference type="PANTHER" id="PTHR11069">
    <property type="entry name" value="GLUCOSYLCERAMIDASE"/>
    <property type="match status" value="1"/>
</dbReference>
<keyword evidence="6" id="KW-0443">Lipid metabolism</keyword>
<keyword evidence="6" id="KW-0746">Sphingolipid metabolism</keyword>
<comment type="caution">
    <text evidence="9">The sequence shown here is derived from an EMBL/GenBank/DDBJ whole genome shotgun (WGS) entry which is preliminary data.</text>
</comment>
<dbReference type="Proteomes" id="UP001153148">
    <property type="component" value="Unassembled WGS sequence"/>
</dbReference>
<evidence type="ECO:0000256" key="3">
    <source>
        <dbReference type="ARBA" id="ARBA00012658"/>
    </source>
</evidence>
<evidence type="ECO:0000259" key="8">
    <source>
        <dbReference type="Pfam" id="PF17189"/>
    </source>
</evidence>
<evidence type="ECO:0000313" key="9">
    <source>
        <dbReference type="EMBL" id="CAG2067465.1"/>
    </source>
</evidence>
<feature type="domain" description="Glycosyl hydrolase family 30 TIM-barrel" evidence="7">
    <location>
        <begin position="14"/>
        <end position="74"/>
    </location>
</feature>
<dbReference type="InterPro" id="IPR001139">
    <property type="entry name" value="Glyco_hydro_30"/>
</dbReference>
<keyword evidence="4" id="KW-0732">Signal</keyword>
<evidence type="ECO:0000313" key="10">
    <source>
        <dbReference type="Proteomes" id="UP001153148"/>
    </source>
</evidence>
<name>A0ABN7PI75_TIMPD</name>
<keyword evidence="6" id="KW-0326">Glycosidase</keyword>
<evidence type="ECO:0000256" key="6">
    <source>
        <dbReference type="RuleBase" id="RU361188"/>
    </source>
</evidence>
<dbReference type="Pfam" id="PF17189">
    <property type="entry name" value="Glyco_hydro_30C"/>
    <property type="match status" value="1"/>
</dbReference>
<evidence type="ECO:0000256" key="2">
    <source>
        <dbReference type="ARBA" id="ARBA00005382"/>
    </source>
</evidence>
<dbReference type="InterPro" id="IPR033453">
    <property type="entry name" value="Glyco_hydro_30_TIM-barrel"/>
</dbReference>
<dbReference type="EC" id="3.2.1.45" evidence="3 6"/>
<dbReference type="EMBL" id="CAJPIN010069416">
    <property type="protein sequence ID" value="CAG2067465.1"/>
    <property type="molecule type" value="Genomic_DNA"/>
</dbReference>
<proteinExistence type="inferred from homology"/>
<evidence type="ECO:0000256" key="1">
    <source>
        <dbReference type="ARBA" id="ARBA00001013"/>
    </source>
</evidence>
<sequence>MSPNDSIVNFEANSFLDMNHWVSGWVDWNLALDLTGGPNWARNFVDAAVIVNATADEFYKQPMFYALGHFSKFVPEGSVRVEVGLATNTGIRAVAFRTPSGCLVIIFYNR</sequence>